<protein>
    <submittedName>
        <fullName evidence="1">Uncharacterized protein</fullName>
    </submittedName>
</protein>
<organism evidence="1">
    <name type="scientific">marine sediment metagenome</name>
    <dbReference type="NCBI Taxonomy" id="412755"/>
    <lineage>
        <taxon>unclassified sequences</taxon>
        <taxon>metagenomes</taxon>
        <taxon>ecological metagenomes</taxon>
    </lineage>
</organism>
<dbReference type="AlphaFoldDB" id="X1VZA3"/>
<accession>X1VZA3</accession>
<dbReference type="EMBL" id="BARW01041793">
    <property type="protein sequence ID" value="GAJ18105.1"/>
    <property type="molecule type" value="Genomic_DNA"/>
</dbReference>
<sequence length="61" mass="6480">GMAGVGGIEPPTCGFGDRCSTTELHIPSYRSAPERLKIVALTTFPDSMNLIFSLLALVLTL</sequence>
<gene>
    <name evidence="1" type="ORF">S12H4_62357</name>
</gene>
<proteinExistence type="predicted"/>
<feature type="non-terminal residue" evidence="1">
    <location>
        <position position="1"/>
    </location>
</feature>
<evidence type="ECO:0000313" key="1">
    <source>
        <dbReference type="EMBL" id="GAJ18105.1"/>
    </source>
</evidence>
<reference evidence="1" key="1">
    <citation type="journal article" date="2014" name="Front. Microbiol.">
        <title>High frequency of phylogenetically diverse reductive dehalogenase-homologous genes in deep subseafloor sedimentary metagenomes.</title>
        <authorList>
            <person name="Kawai M."/>
            <person name="Futagami T."/>
            <person name="Toyoda A."/>
            <person name="Takaki Y."/>
            <person name="Nishi S."/>
            <person name="Hori S."/>
            <person name="Arai W."/>
            <person name="Tsubouchi T."/>
            <person name="Morono Y."/>
            <person name="Uchiyama I."/>
            <person name="Ito T."/>
            <person name="Fujiyama A."/>
            <person name="Inagaki F."/>
            <person name="Takami H."/>
        </authorList>
    </citation>
    <scope>NUCLEOTIDE SEQUENCE</scope>
    <source>
        <strain evidence="1">Expedition CK06-06</strain>
    </source>
</reference>
<name>X1VZA3_9ZZZZ</name>
<comment type="caution">
    <text evidence="1">The sequence shown here is derived from an EMBL/GenBank/DDBJ whole genome shotgun (WGS) entry which is preliminary data.</text>
</comment>